<sequence length="307" mass="35874">MKDHISVCICTFKRPRKLRLLLDYLTKQDTKDLFNFSIIIIDNDKSASAKKIFEEFKAKKDQILLDVIYGVEEKQNIALARNRAVKYSKGDYVAFIDDDELPESNWLLNLYQTINKYHVEGVMGPVCPQFEVKPPSWVLRGGFFNRKRFNTGHKMNWTESRTGNVLLRREIFTKNTIWFKEEFGSGGEDRDFFLRKINEGYRFIWCDEAVVYELIPKIRWNIIFMIKRALLRGKVSANYSRSNKISILNSIIACVTYILSLPYLLIISPLTGLEYSIKYLISLFDHLGKILAVIKINPIKDIYIISN</sequence>
<evidence type="ECO:0000256" key="1">
    <source>
        <dbReference type="SAM" id="Phobius"/>
    </source>
</evidence>
<dbReference type="EMBL" id="QUAH01000011">
    <property type="protein sequence ID" value="RFT15202.1"/>
    <property type="molecule type" value="Genomic_DNA"/>
</dbReference>
<name>A0A3E2BKL1_9BACT</name>
<organism evidence="3 4">
    <name type="scientific">Candidatus Saccharicenans subterraneus</name>
    <dbReference type="NCBI Taxonomy" id="2508984"/>
    <lineage>
        <taxon>Bacteria</taxon>
        <taxon>Candidatus Aminicenantota</taxon>
        <taxon>Candidatus Aminicenantia</taxon>
        <taxon>Candidatus Aminicenantales</taxon>
        <taxon>Candidatus Saccharicenantaceae</taxon>
        <taxon>Candidatus Saccharicenans</taxon>
    </lineage>
</organism>
<evidence type="ECO:0000259" key="2">
    <source>
        <dbReference type="Pfam" id="PF00535"/>
    </source>
</evidence>
<comment type="caution">
    <text evidence="3">The sequence shown here is derived from an EMBL/GenBank/DDBJ whole genome shotgun (WGS) entry which is preliminary data.</text>
</comment>
<dbReference type="GO" id="GO:0016740">
    <property type="term" value="F:transferase activity"/>
    <property type="evidence" value="ECO:0007669"/>
    <property type="project" value="UniProtKB-KW"/>
</dbReference>
<proteinExistence type="predicted"/>
<dbReference type="PANTHER" id="PTHR43685">
    <property type="entry name" value="GLYCOSYLTRANSFERASE"/>
    <property type="match status" value="1"/>
</dbReference>
<dbReference type="AlphaFoldDB" id="A0A3E2BKL1"/>
<evidence type="ECO:0000313" key="3">
    <source>
        <dbReference type="EMBL" id="RFT15202.1"/>
    </source>
</evidence>
<dbReference type="InterPro" id="IPR029044">
    <property type="entry name" value="Nucleotide-diphossugar_trans"/>
</dbReference>
<dbReference type="Pfam" id="PF00535">
    <property type="entry name" value="Glycos_transf_2"/>
    <property type="match status" value="1"/>
</dbReference>
<keyword evidence="3" id="KW-0808">Transferase</keyword>
<dbReference type="Proteomes" id="UP000257323">
    <property type="component" value="Unassembled WGS sequence"/>
</dbReference>
<dbReference type="Gene3D" id="3.90.550.10">
    <property type="entry name" value="Spore Coat Polysaccharide Biosynthesis Protein SpsA, Chain A"/>
    <property type="match status" value="1"/>
</dbReference>
<feature type="domain" description="Glycosyltransferase 2-like" evidence="2">
    <location>
        <begin position="6"/>
        <end position="147"/>
    </location>
</feature>
<accession>A0A3E2BKL1</accession>
<keyword evidence="1" id="KW-0472">Membrane</keyword>
<reference evidence="3 4" key="1">
    <citation type="submission" date="2018-08" db="EMBL/GenBank/DDBJ databases">
        <title>Genome analysis of the thermophilic bacterium of the candidate phylum Aminicenantes from deep subsurface aquifer revealed its physiology and ecological role.</title>
        <authorList>
            <person name="Kadnikov V.V."/>
            <person name="Mardanov A.V."/>
            <person name="Beletsky A.V."/>
            <person name="Karnachuk O.V."/>
            <person name="Ravin N.V."/>
        </authorList>
    </citation>
    <scope>NUCLEOTIDE SEQUENCE [LARGE SCALE GENOMIC DNA]</scope>
    <source>
        <strain evidence="3">BY38</strain>
    </source>
</reference>
<keyword evidence="1" id="KW-0812">Transmembrane</keyword>
<feature type="transmembrane region" description="Helical" evidence="1">
    <location>
        <begin position="247"/>
        <end position="266"/>
    </location>
</feature>
<dbReference type="CDD" id="cd00761">
    <property type="entry name" value="Glyco_tranf_GTA_type"/>
    <property type="match status" value="1"/>
</dbReference>
<gene>
    <name evidence="3" type="ORF">OP8BY_0497</name>
</gene>
<keyword evidence="1" id="KW-1133">Transmembrane helix</keyword>
<dbReference type="SUPFAM" id="SSF53448">
    <property type="entry name" value="Nucleotide-diphospho-sugar transferases"/>
    <property type="match status" value="1"/>
</dbReference>
<dbReference type="InterPro" id="IPR001173">
    <property type="entry name" value="Glyco_trans_2-like"/>
</dbReference>
<dbReference type="InterPro" id="IPR050834">
    <property type="entry name" value="Glycosyltransf_2"/>
</dbReference>
<evidence type="ECO:0000313" key="4">
    <source>
        <dbReference type="Proteomes" id="UP000257323"/>
    </source>
</evidence>
<protein>
    <submittedName>
        <fullName evidence="3">Putative glycosyltransferase</fullName>
    </submittedName>
</protein>
<dbReference type="PANTHER" id="PTHR43685:SF11">
    <property type="entry name" value="GLYCOSYLTRANSFERASE TAGX-RELATED"/>
    <property type="match status" value="1"/>
</dbReference>